<gene>
    <name evidence="1" type="primary">NLRC3</name>
    <name evidence="1" type="ORF">SNEC2469_LOCUS24050</name>
</gene>
<sequence length="422" mass="46983">MQRSDVRQISLPEALAEGHRAWTAKLQVLAKVRLFDESDSPLRFFEVTNVIRCGFTDADGQVHPVTPEKDLLVAVEHCLQDYSGPHPQAVKYAKRLWERSAYLAQRHFDIEEHLVMLEALKPLFAHWLAELTQLAAHVSTLWSMLKEPQFEEDALGDLPALCPGHSLGRLQTTLGNFQTATAEQKAEMQEALECLQFSTTLLKSLFIDDDVNSGIRRSSSVGLSAIATRRRSRACSTARHVKKELVRVQELLEASSAAVLWNKLRTLSAPITRPLGHRWEFPSRHLPVGAEVTFAAKTLRIASWCICEPDDDSASLNLEAITQVALELLSKKDILCLQGCWPELLEMLHTELGDKFAMLRNSSSDKAGSRHEVSAMTLSGCTESMSHQPSCRCQALVYDCGVLAERRSANLGSFGEAVKRLS</sequence>
<proteinExistence type="predicted"/>
<dbReference type="Proteomes" id="UP000601435">
    <property type="component" value="Unassembled WGS sequence"/>
</dbReference>
<protein>
    <submittedName>
        <fullName evidence="1">NLRC3 protein</fullName>
    </submittedName>
</protein>
<dbReference type="EMBL" id="CAJNJA010045697">
    <property type="protein sequence ID" value="CAE7811566.1"/>
    <property type="molecule type" value="Genomic_DNA"/>
</dbReference>
<comment type="caution">
    <text evidence="1">The sequence shown here is derived from an EMBL/GenBank/DDBJ whole genome shotgun (WGS) entry which is preliminary data.</text>
</comment>
<reference evidence="1" key="1">
    <citation type="submission" date="2021-02" db="EMBL/GenBank/DDBJ databases">
        <authorList>
            <person name="Dougan E. K."/>
            <person name="Rhodes N."/>
            <person name="Thang M."/>
            <person name="Chan C."/>
        </authorList>
    </citation>
    <scope>NUCLEOTIDE SEQUENCE</scope>
</reference>
<dbReference type="AlphaFoldDB" id="A0A812Z4E8"/>
<evidence type="ECO:0000313" key="2">
    <source>
        <dbReference type="Proteomes" id="UP000601435"/>
    </source>
</evidence>
<organism evidence="1 2">
    <name type="scientific">Symbiodinium necroappetens</name>
    <dbReference type="NCBI Taxonomy" id="1628268"/>
    <lineage>
        <taxon>Eukaryota</taxon>
        <taxon>Sar</taxon>
        <taxon>Alveolata</taxon>
        <taxon>Dinophyceae</taxon>
        <taxon>Suessiales</taxon>
        <taxon>Symbiodiniaceae</taxon>
        <taxon>Symbiodinium</taxon>
    </lineage>
</organism>
<name>A0A812Z4E8_9DINO</name>
<evidence type="ECO:0000313" key="1">
    <source>
        <dbReference type="EMBL" id="CAE7811566.1"/>
    </source>
</evidence>
<keyword evidence="2" id="KW-1185">Reference proteome</keyword>
<accession>A0A812Z4E8</accession>